<sequence length="218" mass="23825">MRFLRRLVFLISLIYFDEIQGKPQGGIEKGRVLGKQGAPTPTVTVVSTYTELETTSIMFTSIHDSHPTSVDNVTDHAEETGESSSKEEYFESENPDEKEKEATWDNDKNNDKKMVDPPNQPLPVPSPTTSTLHVTASPTGTKMGFTPGPTTSSSPTYRPTVTQSFNPFSSRKSGSSQSSNTFPTSKPSPQPGHRSIGAVNGLNGYWAMLGFIIVFNSF</sequence>
<feature type="signal peptide" evidence="2">
    <location>
        <begin position="1"/>
        <end position="21"/>
    </location>
</feature>
<dbReference type="EMBL" id="JASJQH010007053">
    <property type="protein sequence ID" value="KAK9719338.1"/>
    <property type="molecule type" value="Genomic_DNA"/>
</dbReference>
<evidence type="ECO:0000256" key="1">
    <source>
        <dbReference type="SAM" id="MobiDB-lite"/>
    </source>
</evidence>
<proteinExistence type="predicted"/>
<keyword evidence="4" id="KW-1185">Reference proteome</keyword>
<evidence type="ECO:0000313" key="4">
    <source>
        <dbReference type="Proteomes" id="UP001479436"/>
    </source>
</evidence>
<feature type="compositionally biased region" description="Basic and acidic residues" evidence="1">
    <location>
        <begin position="73"/>
        <end position="115"/>
    </location>
</feature>
<accession>A0ABR2W3X8</accession>
<evidence type="ECO:0000313" key="3">
    <source>
        <dbReference type="EMBL" id="KAK9719338.1"/>
    </source>
</evidence>
<dbReference type="Proteomes" id="UP001479436">
    <property type="component" value="Unassembled WGS sequence"/>
</dbReference>
<organism evidence="3 4">
    <name type="scientific">Basidiobolus ranarum</name>
    <dbReference type="NCBI Taxonomy" id="34480"/>
    <lineage>
        <taxon>Eukaryota</taxon>
        <taxon>Fungi</taxon>
        <taxon>Fungi incertae sedis</taxon>
        <taxon>Zoopagomycota</taxon>
        <taxon>Entomophthoromycotina</taxon>
        <taxon>Basidiobolomycetes</taxon>
        <taxon>Basidiobolales</taxon>
        <taxon>Basidiobolaceae</taxon>
        <taxon>Basidiobolus</taxon>
    </lineage>
</organism>
<feature type="chain" id="PRO_5045483195" evidence="2">
    <location>
        <begin position="22"/>
        <end position="218"/>
    </location>
</feature>
<evidence type="ECO:0000256" key="2">
    <source>
        <dbReference type="SAM" id="SignalP"/>
    </source>
</evidence>
<protein>
    <submittedName>
        <fullName evidence="3">Uncharacterized protein</fullName>
    </submittedName>
</protein>
<keyword evidence="2" id="KW-0732">Signal</keyword>
<reference evidence="3 4" key="1">
    <citation type="submission" date="2023-04" db="EMBL/GenBank/DDBJ databases">
        <title>Genome of Basidiobolus ranarum AG-B5.</title>
        <authorList>
            <person name="Stajich J.E."/>
            <person name="Carter-House D."/>
            <person name="Gryganskyi A."/>
        </authorList>
    </citation>
    <scope>NUCLEOTIDE SEQUENCE [LARGE SCALE GENOMIC DNA]</scope>
    <source>
        <strain evidence="3 4">AG-B5</strain>
    </source>
</reference>
<gene>
    <name evidence="3" type="ORF">K7432_004873</name>
</gene>
<feature type="region of interest" description="Disordered" evidence="1">
    <location>
        <begin position="63"/>
        <end position="195"/>
    </location>
</feature>
<feature type="compositionally biased region" description="Low complexity" evidence="1">
    <location>
        <begin position="169"/>
        <end position="179"/>
    </location>
</feature>
<name>A0ABR2W3X8_9FUNG</name>
<feature type="compositionally biased region" description="Low complexity" evidence="1">
    <location>
        <begin position="146"/>
        <end position="162"/>
    </location>
</feature>
<comment type="caution">
    <text evidence="3">The sequence shown here is derived from an EMBL/GenBank/DDBJ whole genome shotgun (WGS) entry which is preliminary data.</text>
</comment>